<accession>A0A379MS56</accession>
<gene>
    <name evidence="2" type="ORF">NCTC11190_01578</name>
</gene>
<feature type="signal peptide" evidence="1">
    <location>
        <begin position="1"/>
        <end position="18"/>
    </location>
</feature>
<evidence type="ECO:0000313" key="2">
    <source>
        <dbReference type="EMBL" id="SUE34355.1"/>
    </source>
</evidence>
<dbReference type="AlphaFoldDB" id="A0A379MS56"/>
<organism evidence="2 3">
    <name type="scientific">Rikenella microfusus</name>
    <dbReference type="NCBI Taxonomy" id="28139"/>
    <lineage>
        <taxon>Bacteria</taxon>
        <taxon>Pseudomonadati</taxon>
        <taxon>Bacteroidota</taxon>
        <taxon>Bacteroidia</taxon>
        <taxon>Bacteroidales</taxon>
        <taxon>Rikenellaceae</taxon>
        <taxon>Rikenella</taxon>
    </lineage>
</organism>
<keyword evidence="1" id="KW-0732">Signal</keyword>
<feature type="chain" id="PRO_5016895629" evidence="1">
    <location>
        <begin position="19"/>
        <end position="349"/>
    </location>
</feature>
<dbReference type="OrthoDB" id="1009567at2"/>
<reference evidence="2 3" key="1">
    <citation type="submission" date="2018-06" db="EMBL/GenBank/DDBJ databases">
        <authorList>
            <consortium name="Pathogen Informatics"/>
            <person name="Doyle S."/>
        </authorList>
    </citation>
    <scope>NUCLEOTIDE SEQUENCE [LARGE SCALE GENOMIC DNA]</scope>
    <source>
        <strain evidence="2 3">NCTC11190</strain>
    </source>
</reference>
<evidence type="ECO:0000313" key="3">
    <source>
        <dbReference type="Proteomes" id="UP000255233"/>
    </source>
</evidence>
<name>A0A379MS56_9BACT</name>
<sequence length="349" mass="39955">MRLRLLAVWMLTTGTAAAQNLKVTVRSDRQPLVYACVYVNGKAAAITDTLGIALLPEGEWEAGDTLSASYVGTMPDRQVIDGRIGRSGECELVLQEMYTLTAEEVTVKADIEKLFRKNVREVSACIDGLWGEARLEAYATMEFADADSSRHRVEGWITTHRNEVSPRNYNDYNYRLTIKARPPFDSMQTELLREINDLLRWTTAPAHHFQERDLQGVTRQIGYLGKRDGCRIFRITFPTIRLWWLSEASLFIRIVARIDERTKLLRSVESEYLSADMELSVKLRADYVPYRLSAGWGTGRICMVPLTVDYRASRNGRLMEGTLSRSRFVSPKRIRKPEDLYVPYMPQAK</sequence>
<dbReference type="RefSeq" id="WP_147288469.1">
    <property type="nucleotide sequence ID" value="NZ_UGVL01000001.1"/>
</dbReference>
<dbReference type="STRING" id="880526.GCA_000427365_02241"/>
<proteinExistence type="predicted"/>
<protein>
    <submittedName>
        <fullName evidence="2">Uncharacterized protein</fullName>
    </submittedName>
</protein>
<keyword evidence="3" id="KW-1185">Reference proteome</keyword>
<evidence type="ECO:0000256" key="1">
    <source>
        <dbReference type="SAM" id="SignalP"/>
    </source>
</evidence>
<dbReference type="Proteomes" id="UP000255233">
    <property type="component" value="Unassembled WGS sequence"/>
</dbReference>
<dbReference type="EMBL" id="UGVL01000001">
    <property type="protein sequence ID" value="SUE34355.1"/>
    <property type="molecule type" value="Genomic_DNA"/>
</dbReference>